<evidence type="ECO:0000256" key="2">
    <source>
        <dbReference type="ARBA" id="ARBA00023015"/>
    </source>
</evidence>
<keyword evidence="3" id="KW-0804">Transcription</keyword>
<dbReference type="GO" id="GO:0035329">
    <property type="term" value="P:hippo signaling"/>
    <property type="evidence" value="ECO:0007669"/>
    <property type="project" value="TreeGrafter"/>
</dbReference>
<proteinExistence type="predicted"/>
<dbReference type="PROSITE" id="PS51088">
    <property type="entry name" value="TEA_2"/>
    <property type="match status" value="1"/>
</dbReference>
<keyword evidence="4" id="KW-0539">Nucleus</keyword>
<dbReference type="InterPro" id="IPR000818">
    <property type="entry name" value="TEA/ATTS_dom"/>
</dbReference>
<feature type="DNA-binding region" description="TEA" evidence="5">
    <location>
        <begin position="1"/>
        <end position="63"/>
    </location>
</feature>
<feature type="compositionally biased region" description="Low complexity" evidence="6">
    <location>
        <begin position="113"/>
        <end position="122"/>
    </location>
</feature>
<evidence type="ECO:0000313" key="9">
    <source>
        <dbReference type="Proteomes" id="UP000278807"/>
    </source>
</evidence>
<dbReference type="WBParaSite" id="HNAJ_0000064901-mRNA-1">
    <property type="protein sequence ID" value="HNAJ_0000064901-mRNA-1"/>
    <property type="gene ID" value="HNAJ_0000064901"/>
</dbReference>
<evidence type="ECO:0000259" key="7">
    <source>
        <dbReference type="PROSITE" id="PS51088"/>
    </source>
</evidence>
<reference evidence="8 9" key="2">
    <citation type="submission" date="2018-11" db="EMBL/GenBank/DDBJ databases">
        <authorList>
            <consortium name="Pathogen Informatics"/>
        </authorList>
    </citation>
    <scope>NUCLEOTIDE SEQUENCE [LARGE SCALE GENOMIC DNA]</scope>
</reference>
<dbReference type="EMBL" id="UZAE01000195">
    <property type="protein sequence ID" value="VDN96508.1"/>
    <property type="molecule type" value="Genomic_DNA"/>
</dbReference>
<sequence length="178" mass="20132">MIELRLLSVICETLIIPSNELEKYPLGRNELIARYIQQRTGKVRTRKQVSSHIQVLARRKSKELQAKIRDPEIKKETINQLAKLSSAQIVSRDVAKGLHSEHQSGHHDDLSPSSSSASRSVAAAVAAFHGQNQPSQHQLFHHQHDQYMTYQQSQSVRKSSSSEGVSQRKIMRLAHLVN</sequence>
<dbReference type="InterPro" id="IPR050937">
    <property type="entry name" value="TEC1_TEAD_TF"/>
</dbReference>
<evidence type="ECO:0000256" key="3">
    <source>
        <dbReference type="ARBA" id="ARBA00023163"/>
    </source>
</evidence>
<dbReference type="Gene3D" id="6.10.20.40">
    <property type="entry name" value="TEA/ATTS domain"/>
    <property type="match status" value="1"/>
</dbReference>
<evidence type="ECO:0000256" key="6">
    <source>
        <dbReference type="SAM" id="MobiDB-lite"/>
    </source>
</evidence>
<feature type="domain" description="TEA" evidence="7">
    <location>
        <begin position="1"/>
        <end position="63"/>
    </location>
</feature>
<name>A0A0R3T1A8_RODNA</name>
<comment type="subcellular location">
    <subcellularLocation>
        <location evidence="1">Nucleus</location>
    </subcellularLocation>
</comment>
<evidence type="ECO:0000256" key="4">
    <source>
        <dbReference type="ARBA" id="ARBA00023242"/>
    </source>
</evidence>
<feature type="compositionally biased region" description="Low complexity" evidence="6">
    <location>
        <begin position="151"/>
        <end position="168"/>
    </location>
</feature>
<accession>A0A0R3T1A8</accession>
<dbReference type="GO" id="GO:0000978">
    <property type="term" value="F:RNA polymerase II cis-regulatory region sequence-specific DNA binding"/>
    <property type="evidence" value="ECO:0007669"/>
    <property type="project" value="TreeGrafter"/>
</dbReference>
<feature type="region of interest" description="Disordered" evidence="6">
    <location>
        <begin position="94"/>
        <end position="122"/>
    </location>
</feature>
<dbReference type="OrthoDB" id="10006572at2759"/>
<dbReference type="GO" id="GO:0005667">
    <property type="term" value="C:transcription regulator complex"/>
    <property type="evidence" value="ECO:0007669"/>
    <property type="project" value="TreeGrafter"/>
</dbReference>
<dbReference type="GO" id="GO:0048568">
    <property type="term" value="P:embryonic organ development"/>
    <property type="evidence" value="ECO:0007669"/>
    <property type="project" value="TreeGrafter"/>
</dbReference>
<feature type="compositionally biased region" description="Basic and acidic residues" evidence="6">
    <location>
        <begin position="94"/>
        <end position="110"/>
    </location>
</feature>
<evidence type="ECO:0000256" key="5">
    <source>
        <dbReference type="PROSITE-ProRule" id="PRU00505"/>
    </source>
</evidence>
<dbReference type="STRING" id="102285.A0A0R3T1A8"/>
<feature type="region of interest" description="Disordered" evidence="6">
    <location>
        <begin position="149"/>
        <end position="178"/>
    </location>
</feature>
<evidence type="ECO:0000313" key="10">
    <source>
        <dbReference type="WBParaSite" id="HNAJ_0000064901-mRNA-1"/>
    </source>
</evidence>
<dbReference type="GO" id="GO:0005634">
    <property type="term" value="C:nucleus"/>
    <property type="evidence" value="ECO:0007669"/>
    <property type="project" value="UniProtKB-SubCell"/>
</dbReference>
<dbReference type="SMART" id="SM00426">
    <property type="entry name" value="TEA"/>
    <property type="match status" value="1"/>
</dbReference>
<dbReference type="InterPro" id="IPR038096">
    <property type="entry name" value="TEA/ATTS_sf"/>
</dbReference>
<dbReference type="PANTHER" id="PTHR11834">
    <property type="entry name" value="TRANSCRIPTIONAL ENHANCER FACTOR TEF RELATED"/>
    <property type="match status" value="1"/>
</dbReference>
<dbReference type="Proteomes" id="UP000278807">
    <property type="component" value="Unassembled WGS sequence"/>
</dbReference>
<reference evidence="10" key="1">
    <citation type="submission" date="2017-02" db="UniProtKB">
        <authorList>
            <consortium name="WormBaseParasite"/>
        </authorList>
    </citation>
    <scope>IDENTIFICATION</scope>
</reference>
<keyword evidence="2" id="KW-0805">Transcription regulation</keyword>
<dbReference type="AlphaFoldDB" id="A0A0R3T1A8"/>
<dbReference type="PRINTS" id="PR00065">
    <property type="entry name" value="TEADOMAIN"/>
</dbReference>
<gene>
    <name evidence="8" type="ORF">HNAJ_LOCUS649</name>
</gene>
<dbReference type="Pfam" id="PF01285">
    <property type="entry name" value="TEA"/>
    <property type="match status" value="1"/>
</dbReference>
<dbReference type="GO" id="GO:0000981">
    <property type="term" value="F:DNA-binding transcription factor activity, RNA polymerase II-specific"/>
    <property type="evidence" value="ECO:0007669"/>
    <property type="project" value="TreeGrafter"/>
</dbReference>
<keyword evidence="9" id="KW-1185">Reference proteome</keyword>
<evidence type="ECO:0000256" key="1">
    <source>
        <dbReference type="ARBA" id="ARBA00004123"/>
    </source>
</evidence>
<dbReference type="PROSITE" id="PS00554">
    <property type="entry name" value="TEA_1"/>
    <property type="match status" value="1"/>
</dbReference>
<dbReference type="PANTHER" id="PTHR11834:SF4">
    <property type="entry name" value="TRANSCRIPTIONAL ENHANCER FACTOR TEF-1"/>
    <property type="match status" value="1"/>
</dbReference>
<organism evidence="10">
    <name type="scientific">Rodentolepis nana</name>
    <name type="common">Dwarf tapeworm</name>
    <name type="synonym">Hymenolepis nana</name>
    <dbReference type="NCBI Taxonomy" id="102285"/>
    <lineage>
        <taxon>Eukaryota</taxon>
        <taxon>Metazoa</taxon>
        <taxon>Spiralia</taxon>
        <taxon>Lophotrochozoa</taxon>
        <taxon>Platyhelminthes</taxon>
        <taxon>Cestoda</taxon>
        <taxon>Eucestoda</taxon>
        <taxon>Cyclophyllidea</taxon>
        <taxon>Hymenolepididae</taxon>
        <taxon>Rodentolepis</taxon>
    </lineage>
</organism>
<protein>
    <submittedName>
        <fullName evidence="10">TEA domain-containing protein</fullName>
    </submittedName>
</protein>
<evidence type="ECO:0000313" key="8">
    <source>
        <dbReference type="EMBL" id="VDN96508.1"/>
    </source>
</evidence>